<dbReference type="OrthoDB" id="9789501at2"/>
<dbReference type="SMART" id="SM00953">
    <property type="entry name" value="RES"/>
    <property type="match status" value="1"/>
</dbReference>
<evidence type="ECO:0000259" key="1">
    <source>
        <dbReference type="SMART" id="SM00953"/>
    </source>
</evidence>
<accession>A0A365TKD6</accession>
<dbReference type="AlphaFoldDB" id="A0A365TKD6"/>
<evidence type="ECO:0000313" key="2">
    <source>
        <dbReference type="EMBL" id="RBI66148.1"/>
    </source>
</evidence>
<feature type="domain" description="RES" evidence="1">
    <location>
        <begin position="18"/>
        <end position="143"/>
    </location>
</feature>
<organism evidence="2 3">
    <name type="scientific">Vreelandella sulfidaeris</name>
    <dbReference type="NCBI Taxonomy" id="115553"/>
    <lineage>
        <taxon>Bacteria</taxon>
        <taxon>Pseudomonadati</taxon>
        <taxon>Pseudomonadota</taxon>
        <taxon>Gammaproteobacteria</taxon>
        <taxon>Oceanospirillales</taxon>
        <taxon>Halomonadaceae</taxon>
        <taxon>Vreelandella</taxon>
    </lineage>
</organism>
<comment type="caution">
    <text evidence="2">The sequence shown here is derived from an EMBL/GenBank/DDBJ whole genome shotgun (WGS) entry which is preliminary data.</text>
</comment>
<dbReference type="InterPro" id="IPR014914">
    <property type="entry name" value="RES_dom"/>
</dbReference>
<protein>
    <submittedName>
        <fullName evidence="2">RES domain-containing protein</fullName>
    </submittedName>
</protein>
<dbReference type="Proteomes" id="UP000252204">
    <property type="component" value="Unassembled WGS sequence"/>
</dbReference>
<reference evidence="3" key="1">
    <citation type="submission" date="2018-06" db="EMBL/GenBank/DDBJ databases">
        <title>Whole genome sequencing of four bacterial strains from South Shetland trench revealing bio-synthetic gene clusters.</title>
        <authorList>
            <person name="Abdel-Mageed W.M."/>
            <person name="Lehri B."/>
            <person name="Jarmusch S."/>
            <person name="Miranda K."/>
            <person name="Goodfellow M."/>
            <person name="Jaspars M."/>
            <person name="Karlyshev A.V."/>
        </authorList>
    </citation>
    <scope>NUCLEOTIDE SEQUENCE [LARGE SCALE GENOMIC DNA]</scope>
    <source>
        <strain evidence="3">SST4</strain>
    </source>
</reference>
<dbReference type="Pfam" id="PF08808">
    <property type="entry name" value="RES"/>
    <property type="match status" value="1"/>
</dbReference>
<keyword evidence="3" id="KW-1185">Reference proteome</keyword>
<proteinExistence type="predicted"/>
<dbReference type="RefSeq" id="WP_101145378.1">
    <property type="nucleotide sequence ID" value="NZ_QNTU01000011.1"/>
</dbReference>
<name>A0A365TKD6_9GAMM</name>
<dbReference type="EMBL" id="QNTU01000011">
    <property type="protein sequence ID" value="RBI66148.1"/>
    <property type="molecule type" value="Genomic_DNA"/>
</dbReference>
<gene>
    <name evidence="2" type="ORF">DQ400_15530</name>
</gene>
<sequence length="154" mass="17248">MSTVRGYRLVKRKWLQTAFDGEGARLYGGRWNSKGKACVYLASAESLAMLEVMVHLDDYRLLTHYALLEVTIPENALMRLPADSLPEDWMEEPAPASTAEIGDSWLESQSSLALVVPSVVVPRETNYLINPSHSYFQALADSAREVSFTPDKRL</sequence>
<evidence type="ECO:0000313" key="3">
    <source>
        <dbReference type="Proteomes" id="UP000252204"/>
    </source>
</evidence>